<dbReference type="Proteomes" id="UP000703893">
    <property type="component" value="Unassembled WGS sequence"/>
</dbReference>
<dbReference type="EMBL" id="VGJX01000747">
    <property type="protein sequence ID" value="MBM3275849.1"/>
    <property type="molecule type" value="Genomic_DNA"/>
</dbReference>
<organism evidence="1 2">
    <name type="scientific">Candidatus Tanganyikabacteria bacterium</name>
    <dbReference type="NCBI Taxonomy" id="2961651"/>
    <lineage>
        <taxon>Bacteria</taxon>
        <taxon>Bacillati</taxon>
        <taxon>Candidatus Sericytochromatia</taxon>
        <taxon>Candidatus Tanganyikabacteria</taxon>
    </lineage>
</organism>
<evidence type="ECO:0008006" key="3">
    <source>
        <dbReference type="Google" id="ProtNLM"/>
    </source>
</evidence>
<gene>
    <name evidence="1" type="ORF">FJZ00_11895</name>
</gene>
<reference evidence="1 2" key="1">
    <citation type="submission" date="2019-03" db="EMBL/GenBank/DDBJ databases">
        <title>Lake Tanganyika Metagenome-Assembled Genomes (MAGs).</title>
        <authorList>
            <person name="Tran P."/>
        </authorList>
    </citation>
    <scope>NUCLEOTIDE SEQUENCE [LARGE SCALE GENOMIC DNA]</scope>
    <source>
        <strain evidence="1">K_DeepCast_65m_m2_236</strain>
    </source>
</reference>
<sequence length="79" mass="8699">VPYLCGGLALRYRPGYIVVWNDGRGWDDPLMLAVEVSGYAGKDAEAKKAATEQRWVPGVNRLKRYGRWAFSDAGIAVVA</sequence>
<comment type="caution">
    <text evidence="1">The sequence shown here is derived from an EMBL/GenBank/DDBJ whole genome shotgun (WGS) entry which is preliminary data.</text>
</comment>
<evidence type="ECO:0000313" key="1">
    <source>
        <dbReference type="EMBL" id="MBM3275849.1"/>
    </source>
</evidence>
<feature type="non-terminal residue" evidence="1">
    <location>
        <position position="1"/>
    </location>
</feature>
<evidence type="ECO:0000313" key="2">
    <source>
        <dbReference type="Proteomes" id="UP000703893"/>
    </source>
</evidence>
<protein>
    <recommendedName>
        <fullName evidence="3">Restriction endonuclease</fullName>
    </recommendedName>
</protein>
<accession>A0A937X813</accession>
<proteinExistence type="predicted"/>
<name>A0A937X813_9BACT</name>
<dbReference type="AlphaFoldDB" id="A0A937X813"/>